<reference evidence="1" key="1">
    <citation type="journal article" date="2015" name="Nature">
        <title>Complex archaea that bridge the gap between prokaryotes and eukaryotes.</title>
        <authorList>
            <person name="Spang A."/>
            <person name="Saw J.H."/>
            <person name="Jorgensen S.L."/>
            <person name="Zaremba-Niedzwiedzka K."/>
            <person name="Martijn J."/>
            <person name="Lind A.E."/>
            <person name="van Eijk R."/>
            <person name="Schleper C."/>
            <person name="Guy L."/>
            <person name="Ettema T.J."/>
        </authorList>
    </citation>
    <scope>NUCLEOTIDE SEQUENCE</scope>
</reference>
<protein>
    <submittedName>
        <fullName evidence="1">Uncharacterized protein</fullName>
    </submittedName>
</protein>
<organism evidence="1">
    <name type="scientific">marine sediment metagenome</name>
    <dbReference type="NCBI Taxonomy" id="412755"/>
    <lineage>
        <taxon>unclassified sequences</taxon>
        <taxon>metagenomes</taxon>
        <taxon>ecological metagenomes</taxon>
    </lineage>
</organism>
<name>A0A0F9R033_9ZZZZ</name>
<evidence type="ECO:0000313" key="1">
    <source>
        <dbReference type="EMBL" id="KKN42532.1"/>
    </source>
</evidence>
<dbReference type="AlphaFoldDB" id="A0A0F9R033"/>
<dbReference type="EMBL" id="LAZR01001574">
    <property type="protein sequence ID" value="KKN42532.1"/>
    <property type="molecule type" value="Genomic_DNA"/>
</dbReference>
<accession>A0A0F9R033</accession>
<comment type="caution">
    <text evidence="1">The sequence shown here is derived from an EMBL/GenBank/DDBJ whole genome shotgun (WGS) entry which is preliminary data.</text>
</comment>
<gene>
    <name evidence="1" type="ORF">LCGC14_0712180</name>
</gene>
<proteinExistence type="predicted"/>
<sequence>MRGAGVGHLSGLVNIQMIYYILMRTLNQPYSEIKNIPLNDALFFINYENAIQDYIQQEMKKKGKR</sequence>